<dbReference type="Proteomes" id="UP000317494">
    <property type="component" value="Unassembled WGS sequence"/>
</dbReference>
<dbReference type="SUPFAM" id="SSF51182">
    <property type="entry name" value="RmlC-like cupins"/>
    <property type="match status" value="1"/>
</dbReference>
<evidence type="ECO:0000256" key="2">
    <source>
        <dbReference type="ARBA" id="ARBA00022723"/>
    </source>
</evidence>
<feature type="compositionally biased region" description="Low complexity" evidence="5">
    <location>
        <begin position="67"/>
        <end position="79"/>
    </location>
</feature>
<feature type="domain" description="Succinylglutamate desuccinylase/Aspartoacylase catalytic" evidence="6">
    <location>
        <begin position="586"/>
        <end position="764"/>
    </location>
</feature>
<sequence>MGRSDGCSRTRIIGIRHPASTKHHIILRHVSKVNYEANRPYNQRQHHQLITSTASAAERSGTAHLNATASSKSATTRAAGMQTERNQHAPDQPISGHDSSASTPTAPKIEVLSTSDYKFMPWKNGLGVTSEIAIRPEGRECKKDNFLWRLSLSEIKDTCSFSVFPNYDIGLLILPDEEMTPQKALVNPPALLHHNDHETAVVLRPLIPYTYNGEVPTTCHVRSPPLRHLTILAHRDKTLVTVNVETICPHGFSNEGGCKAGSPDHVALTEFPEVEPDSTQLLGQKSDENSNSRADVGSDSKPRRKGSFLSKILLGNYTVIHVIRGAINIQVDGDGMSRSVRQGETLICERANESTPTDVAISPIVSRPPSPSAADESNGNQAPTIVATDHSKNPHHLHQGSHPELGTTKGLQNIAQDNTIGFLDATIVIIQINVVRDVNSRASDAPIAGRPPFRRKGSVIVYDDQPSWNAESTPPLMTSLGGSLASFSPQLSQHDLTNIGGSTAANGAANNLAVKYWDSARHYRPPTMSARYVNESEVPPPIVRDTLDIDELPIGKISTVWINMMKQGLSEWLRVPIIVARGLAEGPVVGITAAIHGNELNGVPCIHRVITDIDVHRLKGTVVAVPCVNVVGYLRYTREFSDGKDLNRQFPGSTTGTASSIYAHNFMSKVITGFQYLIDLHTASFGRVNSYYVRCDMNDPVSATLAKLQQPQIILHNSGQDGTLRSAAMTMGIKAITVEIGNPQLFQNQYVQWSYMGVMRILAYLQMFLPDPPEPAPLPPSTVLCSKGFWIYTKTGGVLEVYPGVNTFVKKGDLIARIKNIFGNIVDEIYAPNSGITIGRSSNPVAQAGDRVLHMGVIRKDNEILPREAKENY</sequence>
<dbReference type="EMBL" id="QEAN01000228">
    <property type="protein sequence ID" value="TPX42564.1"/>
    <property type="molecule type" value="Genomic_DNA"/>
</dbReference>
<name>A0A507CTR4_9FUNG</name>
<feature type="region of interest" description="Disordered" evidence="5">
    <location>
        <begin position="55"/>
        <end position="107"/>
    </location>
</feature>
<dbReference type="GO" id="GO:0016788">
    <property type="term" value="F:hydrolase activity, acting on ester bonds"/>
    <property type="evidence" value="ECO:0007669"/>
    <property type="project" value="InterPro"/>
</dbReference>
<dbReference type="InterPro" id="IPR053138">
    <property type="entry name" value="N-alpha-Ac-DABA_deacetylase"/>
</dbReference>
<dbReference type="InterPro" id="IPR055438">
    <property type="entry name" value="AstE_AspA_cat"/>
</dbReference>
<evidence type="ECO:0000259" key="6">
    <source>
        <dbReference type="Pfam" id="PF24827"/>
    </source>
</evidence>
<organism evidence="7 8">
    <name type="scientific">Synchytrium endobioticum</name>
    <dbReference type="NCBI Taxonomy" id="286115"/>
    <lineage>
        <taxon>Eukaryota</taxon>
        <taxon>Fungi</taxon>
        <taxon>Fungi incertae sedis</taxon>
        <taxon>Chytridiomycota</taxon>
        <taxon>Chytridiomycota incertae sedis</taxon>
        <taxon>Chytridiomycetes</taxon>
        <taxon>Synchytriales</taxon>
        <taxon>Synchytriaceae</taxon>
        <taxon>Synchytrium</taxon>
    </lineage>
</organism>
<protein>
    <recommendedName>
        <fullName evidence="6">Succinylglutamate desuccinylase/Aspartoacylase catalytic domain-containing protein</fullName>
    </recommendedName>
</protein>
<dbReference type="CDD" id="cd06251">
    <property type="entry name" value="M14_ASTE_ASPA-like"/>
    <property type="match status" value="1"/>
</dbReference>
<dbReference type="Pfam" id="PF05962">
    <property type="entry name" value="HutD"/>
    <property type="match status" value="1"/>
</dbReference>
<dbReference type="InterPro" id="IPR011051">
    <property type="entry name" value="RmlC_Cupin_sf"/>
</dbReference>
<keyword evidence="3" id="KW-0378">Hydrolase</keyword>
<feature type="region of interest" description="Disordered" evidence="5">
    <location>
        <begin position="350"/>
        <end position="409"/>
    </location>
</feature>
<feature type="compositionally biased region" description="Basic and acidic residues" evidence="5">
    <location>
        <begin position="285"/>
        <end position="301"/>
    </location>
</feature>
<dbReference type="AlphaFoldDB" id="A0A507CTR4"/>
<evidence type="ECO:0000256" key="5">
    <source>
        <dbReference type="SAM" id="MobiDB-lite"/>
    </source>
</evidence>
<keyword evidence="8" id="KW-1185">Reference proteome</keyword>
<comment type="cofactor">
    <cofactor evidence="1">
        <name>Zn(2+)</name>
        <dbReference type="ChEBI" id="CHEBI:29105"/>
    </cofactor>
</comment>
<evidence type="ECO:0000256" key="1">
    <source>
        <dbReference type="ARBA" id="ARBA00001947"/>
    </source>
</evidence>
<dbReference type="PANTHER" id="PTHR37326:SF1">
    <property type="entry name" value="BLL3975 PROTEIN"/>
    <property type="match status" value="1"/>
</dbReference>
<evidence type="ECO:0000313" key="8">
    <source>
        <dbReference type="Proteomes" id="UP000317494"/>
    </source>
</evidence>
<dbReference type="Gene3D" id="3.40.630.10">
    <property type="entry name" value="Zn peptidases"/>
    <property type="match status" value="1"/>
</dbReference>
<dbReference type="PANTHER" id="PTHR37326">
    <property type="entry name" value="BLL3975 PROTEIN"/>
    <property type="match status" value="1"/>
</dbReference>
<reference evidence="7 8" key="1">
    <citation type="journal article" date="2019" name="Sci. Rep.">
        <title>Comparative genomics of chytrid fungi reveal insights into the obligate biotrophic and pathogenic lifestyle of Synchytrium endobioticum.</title>
        <authorList>
            <person name="van de Vossenberg B.T.L.H."/>
            <person name="Warris S."/>
            <person name="Nguyen H.D.T."/>
            <person name="van Gent-Pelzer M.P.E."/>
            <person name="Joly D.L."/>
            <person name="van de Geest H.C."/>
            <person name="Bonants P.J.M."/>
            <person name="Smith D.S."/>
            <person name="Levesque C.A."/>
            <person name="van der Lee T.A.J."/>
        </authorList>
    </citation>
    <scope>NUCLEOTIDE SEQUENCE [LARGE SCALE GENOMIC DNA]</scope>
    <source>
        <strain evidence="7 8">MB42</strain>
    </source>
</reference>
<dbReference type="GO" id="GO:0046872">
    <property type="term" value="F:metal ion binding"/>
    <property type="evidence" value="ECO:0007669"/>
    <property type="project" value="UniProtKB-KW"/>
</dbReference>
<feature type="region of interest" description="Disordered" evidence="5">
    <location>
        <begin position="276"/>
        <end position="305"/>
    </location>
</feature>
<evidence type="ECO:0000256" key="3">
    <source>
        <dbReference type="ARBA" id="ARBA00022801"/>
    </source>
</evidence>
<dbReference type="InterPro" id="IPR014710">
    <property type="entry name" value="RmlC-like_jellyroll"/>
</dbReference>
<proteinExistence type="predicted"/>
<evidence type="ECO:0000313" key="7">
    <source>
        <dbReference type="EMBL" id="TPX42564.1"/>
    </source>
</evidence>
<dbReference type="Gene3D" id="2.60.120.10">
    <property type="entry name" value="Jelly Rolls"/>
    <property type="match status" value="1"/>
</dbReference>
<dbReference type="VEuPathDB" id="FungiDB:SeMB42_g05078"/>
<keyword evidence="4" id="KW-0862">Zinc</keyword>
<comment type="caution">
    <text evidence="7">The sequence shown here is derived from an EMBL/GenBank/DDBJ whole genome shotgun (WGS) entry which is preliminary data.</text>
</comment>
<keyword evidence="2" id="KW-0479">Metal-binding</keyword>
<gene>
    <name evidence="7" type="ORF">SeMB42_g05078</name>
</gene>
<dbReference type="Pfam" id="PF24827">
    <property type="entry name" value="AstE_AspA_cat"/>
    <property type="match status" value="1"/>
</dbReference>
<dbReference type="SUPFAM" id="SSF53187">
    <property type="entry name" value="Zn-dependent exopeptidases"/>
    <property type="match status" value="1"/>
</dbReference>
<evidence type="ECO:0000256" key="4">
    <source>
        <dbReference type="ARBA" id="ARBA00022833"/>
    </source>
</evidence>
<accession>A0A507CTR4</accession>
<dbReference type="InterPro" id="IPR010282">
    <property type="entry name" value="Uncharacterised_HutD/Ves"/>
</dbReference>